<organism evidence="3 4">
    <name type="scientific">Perkinsus olseni</name>
    <name type="common">Perkinsus atlanticus</name>
    <dbReference type="NCBI Taxonomy" id="32597"/>
    <lineage>
        <taxon>Eukaryota</taxon>
        <taxon>Sar</taxon>
        <taxon>Alveolata</taxon>
        <taxon>Perkinsozoa</taxon>
        <taxon>Perkinsea</taxon>
        <taxon>Perkinsida</taxon>
        <taxon>Perkinsidae</taxon>
        <taxon>Perkinsus</taxon>
    </lineage>
</organism>
<feature type="region of interest" description="Disordered" evidence="1">
    <location>
        <begin position="77"/>
        <end position="171"/>
    </location>
</feature>
<feature type="signal peptide" evidence="2">
    <location>
        <begin position="1"/>
        <end position="21"/>
    </location>
</feature>
<evidence type="ECO:0000256" key="2">
    <source>
        <dbReference type="SAM" id="SignalP"/>
    </source>
</evidence>
<gene>
    <name evidence="3" type="ORF">FOZ60_001882</name>
</gene>
<comment type="caution">
    <text evidence="3">The sequence shown here is derived from an EMBL/GenBank/DDBJ whole genome shotgun (WGS) entry which is preliminary data.</text>
</comment>
<feature type="compositionally biased region" description="Polar residues" evidence="1">
    <location>
        <begin position="137"/>
        <end position="149"/>
    </location>
</feature>
<dbReference type="EMBL" id="JABANP010000013">
    <property type="protein sequence ID" value="KAF4696205.1"/>
    <property type="molecule type" value="Genomic_DNA"/>
</dbReference>
<feature type="compositionally biased region" description="Basic and acidic residues" evidence="1">
    <location>
        <begin position="109"/>
        <end position="121"/>
    </location>
</feature>
<feature type="chain" id="PRO_5029897459" evidence="2">
    <location>
        <begin position="22"/>
        <end position="803"/>
    </location>
</feature>
<reference evidence="3 4" key="1">
    <citation type="submission" date="2020-04" db="EMBL/GenBank/DDBJ databases">
        <title>Perkinsus olseni comparative genomics.</title>
        <authorList>
            <person name="Bogema D.R."/>
        </authorList>
    </citation>
    <scope>NUCLEOTIDE SEQUENCE [LARGE SCALE GENOMIC DNA]</scope>
    <source>
        <strain evidence="3">00978-12</strain>
    </source>
</reference>
<keyword evidence="2" id="KW-0732">Signal</keyword>
<evidence type="ECO:0000256" key="1">
    <source>
        <dbReference type="SAM" id="MobiDB-lite"/>
    </source>
</evidence>
<name>A0A7J6PJ93_PEROL</name>
<dbReference type="AlphaFoldDB" id="A0A7J6PJ93"/>
<feature type="region of interest" description="Disordered" evidence="1">
    <location>
        <begin position="45"/>
        <end position="64"/>
    </location>
</feature>
<evidence type="ECO:0000313" key="4">
    <source>
        <dbReference type="Proteomes" id="UP000541610"/>
    </source>
</evidence>
<dbReference type="OrthoDB" id="10667656at2759"/>
<sequence length="803" mass="89007">MVKLLLALAVLSSDTVVIINAIDDDLLSFLTLASLRGEETRADMNRMMNTPRHRSYRSHHGSDSSSLIELLSTSNWSSSEKGYPISNDDDPTSEVDRVHPSPSPPRVGGKRDESNFKDYTRRSHQLSHQRSSVQLLDTTRSYHNKTTTITRDDSRQGHDEEISNTAASADAVDGSDDNEVAFDIITCYLPRGSVVSASRRVCSSSIDGGSLVAPDAELSCSRRLSPSTVVDYIYGNQPVQTLGKTLDFTDEGSLRRSTQAISTDTILHLLFNDCTGDIRSIPDLDVHYDYIAFIIVNSNAEKDASDRINQHYDQHVDASFDDSTSSSSSLPSSPIISYKTALLFYPLQYFYRSVGDHHHAINRRLADVVNSIMHIDHCGYHHHHHQQHHGMPSSNPSQCIKDLGVVGRDGDGEDGATLATGYVTIVKDKQQQPMAQHHHTPKSMGEAAVKHDGGPRHYDGGQSISNALLEYHQQQQHTVYPSHDDVDKIPVLPSEVSATHSGKSFRRQTSSSSASKNHHDDTIPMATYTSGGGGYYTLCYIPRGSAMISRRVCSSKLRPYQRRKGWELDAPSQQLACSAGITPSYIASSITMSKSSDHDDDDHAAAFNFATPKTIRKSMVEMEKPLTIRLLFGSCDEEEALPDLPLDKDYLALIYINSININPNALAATRASRSNSIKIMPTVSYRTVAVFLSPDGLPLSNQTREAASDAIMDVYKCTTTPAVPPGDARGSLRHHQHHHRPRSCINSYIAKQHHRYKEEDYHHAATTSTLPVITTGYVTTQRKIMTDNHDRDRDHNYAVPIYT</sequence>
<accession>A0A7J6PJ93</accession>
<evidence type="ECO:0000313" key="3">
    <source>
        <dbReference type="EMBL" id="KAF4696205.1"/>
    </source>
</evidence>
<proteinExistence type="predicted"/>
<dbReference type="Proteomes" id="UP000541610">
    <property type="component" value="Unassembled WGS sequence"/>
</dbReference>
<feature type="region of interest" description="Disordered" evidence="1">
    <location>
        <begin position="495"/>
        <end position="525"/>
    </location>
</feature>
<protein>
    <submittedName>
        <fullName evidence="3">Uncharacterized protein</fullName>
    </submittedName>
</protein>
<feature type="compositionally biased region" description="Basic and acidic residues" evidence="1">
    <location>
        <begin position="150"/>
        <end position="161"/>
    </location>
</feature>